<dbReference type="NCBIfam" id="TIGR01803">
    <property type="entry name" value="CM-like"/>
    <property type="match status" value="1"/>
</dbReference>
<dbReference type="EC" id="5.4.99.5" evidence="1"/>
<accession>A0A2S0PEH1</accession>
<dbReference type="PROSITE" id="PS51168">
    <property type="entry name" value="CHORISMATE_MUT_2"/>
    <property type="match status" value="1"/>
</dbReference>
<dbReference type="KEGG" id="maer:DAI18_17620"/>
<evidence type="ECO:0000256" key="1">
    <source>
        <dbReference type="ARBA" id="ARBA00012404"/>
    </source>
</evidence>
<evidence type="ECO:0000256" key="3">
    <source>
        <dbReference type="PIRSR" id="PIRSR029775-1"/>
    </source>
</evidence>
<feature type="binding site" evidence="3">
    <location>
        <position position="31"/>
    </location>
    <ligand>
        <name>substrate</name>
    </ligand>
</feature>
<reference evidence="5 6" key="1">
    <citation type="submission" date="2018-04" db="EMBL/GenBank/DDBJ databases">
        <title>Denitrifier Microvirgula.</title>
        <authorList>
            <person name="Anderson E."/>
            <person name="Jang J."/>
            <person name="Ishii S."/>
        </authorList>
    </citation>
    <scope>NUCLEOTIDE SEQUENCE [LARGE SCALE GENOMIC DNA]</scope>
    <source>
        <strain evidence="5 6">BE2.4</strain>
    </source>
</reference>
<keyword evidence="6" id="KW-1185">Reference proteome</keyword>
<evidence type="ECO:0000313" key="5">
    <source>
        <dbReference type="EMBL" id="AVY95657.1"/>
    </source>
</evidence>
<dbReference type="RefSeq" id="WP_107890063.1">
    <property type="nucleotide sequence ID" value="NZ_CP028519.1"/>
</dbReference>
<dbReference type="InterPro" id="IPR051331">
    <property type="entry name" value="Chorismate_mutase-related"/>
</dbReference>
<dbReference type="NCBIfam" id="NF005475">
    <property type="entry name" value="PRK07075.1"/>
    <property type="match status" value="1"/>
</dbReference>
<feature type="binding site" evidence="3">
    <location>
        <position position="14"/>
    </location>
    <ligand>
        <name>substrate</name>
    </ligand>
</feature>
<gene>
    <name evidence="5" type="ORF">DAI18_17620</name>
</gene>
<dbReference type="OrthoDB" id="5334665at2"/>
<dbReference type="Pfam" id="PF01817">
    <property type="entry name" value="CM_2"/>
    <property type="match status" value="1"/>
</dbReference>
<evidence type="ECO:0000259" key="4">
    <source>
        <dbReference type="PROSITE" id="PS51168"/>
    </source>
</evidence>
<dbReference type="SUPFAM" id="SSF48600">
    <property type="entry name" value="Chorismate mutase II"/>
    <property type="match status" value="1"/>
</dbReference>
<dbReference type="GO" id="GO:0009697">
    <property type="term" value="P:salicylic acid biosynthetic process"/>
    <property type="evidence" value="ECO:0007669"/>
    <property type="project" value="InterPro"/>
</dbReference>
<feature type="domain" description="Chorismate mutase" evidence="4">
    <location>
        <begin position="4"/>
        <end position="94"/>
    </location>
</feature>
<keyword evidence="5" id="KW-0670">Pyruvate</keyword>
<dbReference type="GO" id="GO:0046417">
    <property type="term" value="P:chorismate metabolic process"/>
    <property type="evidence" value="ECO:0007669"/>
    <property type="project" value="InterPro"/>
</dbReference>
<dbReference type="AlphaFoldDB" id="A0A2S0PEH1"/>
<dbReference type="PANTHER" id="PTHR38041">
    <property type="entry name" value="CHORISMATE MUTASE"/>
    <property type="match status" value="1"/>
</dbReference>
<dbReference type="InterPro" id="IPR036263">
    <property type="entry name" value="Chorismate_II_sf"/>
</dbReference>
<dbReference type="PANTHER" id="PTHR38041:SF1">
    <property type="entry name" value="CHORISMATE MUTASE"/>
    <property type="match status" value="1"/>
</dbReference>
<feature type="binding site" evidence="3">
    <location>
        <position position="42"/>
    </location>
    <ligand>
        <name>substrate</name>
    </ligand>
</feature>
<dbReference type="Gene3D" id="1.20.59.10">
    <property type="entry name" value="Chorismate mutase"/>
    <property type="match status" value="1"/>
</dbReference>
<dbReference type="SMART" id="SM00830">
    <property type="entry name" value="CM_2"/>
    <property type="match status" value="1"/>
</dbReference>
<proteinExistence type="predicted"/>
<organism evidence="5 6">
    <name type="scientific">Microvirgula aerodenitrificans</name>
    <dbReference type="NCBI Taxonomy" id="57480"/>
    <lineage>
        <taxon>Bacteria</taxon>
        <taxon>Pseudomonadati</taxon>
        <taxon>Pseudomonadota</taxon>
        <taxon>Betaproteobacteria</taxon>
        <taxon>Neisseriales</taxon>
        <taxon>Aquaspirillaceae</taxon>
        <taxon>Microvirgula</taxon>
    </lineage>
</organism>
<dbReference type="InterPro" id="IPR008241">
    <property type="entry name" value="Isochorismate_pyruvate-lyase"/>
</dbReference>
<feature type="binding site" evidence="3">
    <location>
        <position position="90"/>
    </location>
    <ligand>
        <name>substrate</name>
    </ligand>
</feature>
<dbReference type="Proteomes" id="UP000244173">
    <property type="component" value="Chromosome"/>
</dbReference>
<dbReference type="GO" id="GO:0016835">
    <property type="term" value="F:carbon-oxygen lyase activity"/>
    <property type="evidence" value="ECO:0007669"/>
    <property type="project" value="InterPro"/>
</dbReference>
<name>A0A2S0PEH1_9NEIS</name>
<dbReference type="EMBL" id="CP028519">
    <property type="protein sequence ID" value="AVY95657.1"/>
    <property type="molecule type" value="Genomic_DNA"/>
</dbReference>
<dbReference type="STRING" id="1122240.GCA_000620105_01855"/>
<dbReference type="InterPro" id="IPR036979">
    <property type="entry name" value="CM_dom_sf"/>
</dbReference>
<keyword evidence="2" id="KW-0413">Isomerase</keyword>
<protein>
    <recommendedName>
        <fullName evidence="1">chorismate mutase</fullName>
        <ecNumber evidence="1">5.4.99.5</ecNumber>
    </recommendedName>
</protein>
<keyword evidence="5" id="KW-0456">Lyase</keyword>
<sequence>MTTPENCSSLLEVRDAIDRIDHEIIQALGRRMEYVRAASRFKASEAAIPAPERVAAMLPARARWAEENGLDPAFAETLFSQLIHWYIDEQVKYWRQTRGIA</sequence>
<evidence type="ECO:0000256" key="2">
    <source>
        <dbReference type="ARBA" id="ARBA00023235"/>
    </source>
</evidence>
<dbReference type="InterPro" id="IPR002701">
    <property type="entry name" value="CM_II_prokaryot"/>
</dbReference>
<evidence type="ECO:0000313" key="6">
    <source>
        <dbReference type="Proteomes" id="UP000244173"/>
    </source>
</evidence>
<dbReference type="GO" id="GO:0004106">
    <property type="term" value="F:chorismate mutase activity"/>
    <property type="evidence" value="ECO:0007669"/>
    <property type="project" value="UniProtKB-EC"/>
</dbReference>
<dbReference type="PIRSF" id="PIRSF029775">
    <property type="entry name" value="Isochor_pyr_lyas"/>
    <property type="match status" value="1"/>
</dbReference>